<proteinExistence type="inferred from homology"/>
<evidence type="ECO:0000256" key="8">
    <source>
        <dbReference type="ARBA" id="ARBA00022840"/>
    </source>
</evidence>
<feature type="domain" description="ABC transporter" evidence="11">
    <location>
        <begin position="258"/>
        <end position="501"/>
    </location>
</feature>
<comment type="subcellular location">
    <subcellularLocation>
        <location evidence="1">Cell membrane</location>
        <topology evidence="1">Peripheral membrane protein</topology>
    </subcellularLocation>
</comment>
<dbReference type="InterPro" id="IPR003439">
    <property type="entry name" value="ABC_transporter-like_ATP-bd"/>
</dbReference>
<evidence type="ECO:0000313" key="13">
    <source>
        <dbReference type="Proteomes" id="UP000219439"/>
    </source>
</evidence>
<name>A0A285PEQ3_9HYPH</name>
<dbReference type="Pfam" id="PF00005">
    <property type="entry name" value="ABC_tran"/>
    <property type="match status" value="2"/>
</dbReference>
<keyword evidence="3" id="KW-0813">Transport</keyword>
<evidence type="ECO:0000256" key="10">
    <source>
        <dbReference type="ARBA" id="ARBA00023136"/>
    </source>
</evidence>
<feature type="domain" description="ABC transporter" evidence="11">
    <location>
        <begin position="7"/>
        <end position="242"/>
    </location>
</feature>
<reference evidence="12 13" key="1">
    <citation type="submission" date="2017-09" db="EMBL/GenBank/DDBJ databases">
        <authorList>
            <person name="Ehlers B."/>
            <person name="Leendertz F.H."/>
        </authorList>
    </citation>
    <scope>NUCLEOTIDE SEQUENCE [LARGE SCALE GENOMIC DNA]</scope>
    <source>
        <strain evidence="12 13">DSM 18289</strain>
    </source>
</reference>
<dbReference type="CDD" id="cd03215">
    <property type="entry name" value="ABC_Carb_Monos_II"/>
    <property type="match status" value="1"/>
</dbReference>
<dbReference type="InterPro" id="IPR027417">
    <property type="entry name" value="P-loop_NTPase"/>
</dbReference>
<evidence type="ECO:0000256" key="1">
    <source>
        <dbReference type="ARBA" id="ARBA00004202"/>
    </source>
</evidence>
<dbReference type="CDD" id="cd03216">
    <property type="entry name" value="ABC_Carb_Monos_I"/>
    <property type="match status" value="1"/>
</dbReference>
<dbReference type="GO" id="GO:0005524">
    <property type="term" value="F:ATP binding"/>
    <property type="evidence" value="ECO:0007669"/>
    <property type="project" value="UniProtKB-KW"/>
</dbReference>
<keyword evidence="7" id="KW-0547">Nucleotide-binding</keyword>
<evidence type="ECO:0000256" key="7">
    <source>
        <dbReference type="ARBA" id="ARBA00022741"/>
    </source>
</evidence>
<dbReference type="PANTHER" id="PTHR43790:SF9">
    <property type="entry name" value="GALACTOFURANOSE TRANSPORTER ATP-BINDING PROTEIN YTFR"/>
    <property type="match status" value="1"/>
</dbReference>
<evidence type="ECO:0000256" key="2">
    <source>
        <dbReference type="ARBA" id="ARBA00005417"/>
    </source>
</evidence>
<comment type="similarity">
    <text evidence="2">Belongs to the ABC transporter superfamily.</text>
</comment>
<dbReference type="PROSITE" id="PS00211">
    <property type="entry name" value="ABC_TRANSPORTER_1"/>
    <property type="match status" value="2"/>
</dbReference>
<dbReference type="RefSeq" id="WP_097154574.1">
    <property type="nucleotide sequence ID" value="NZ_OBEL01000004.1"/>
</dbReference>
<gene>
    <name evidence="12" type="ORF">SAMN06265368_3305</name>
</gene>
<dbReference type="OrthoDB" id="9805029at2"/>
<evidence type="ECO:0000256" key="9">
    <source>
        <dbReference type="ARBA" id="ARBA00022967"/>
    </source>
</evidence>
<evidence type="ECO:0000259" key="11">
    <source>
        <dbReference type="PROSITE" id="PS50893"/>
    </source>
</evidence>
<dbReference type="PROSITE" id="PS50893">
    <property type="entry name" value="ABC_TRANSPORTER_2"/>
    <property type="match status" value="2"/>
</dbReference>
<keyword evidence="5" id="KW-0762">Sugar transport</keyword>
<keyword evidence="6" id="KW-0677">Repeat</keyword>
<dbReference type="SUPFAM" id="SSF52540">
    <property type="entry name" value="P-loop containing nucleoside triphosphate hydrolases"/>
    <property type="match status" value="2"/>
</dbReference>
<keyword evidence="9" id="KW-1278">Translocase</keyword>
<evidence type="ECO:0000256" key="6">
    <source>
        <dbReference type="ARBA" id="ARBA00022737"/>
    </source>
</evidence>
<evidence type="ECO:0000313" key="12">
    <source>
        <dbReference type="EMBL" id="SNZ20202.1"/>
    </source>
</evidence>
<keyword evidence="4" id="KW-1003">Cell membrane</keyword>
<accession>A0A285PEQ3</accession>
<dbReference type="AlphaFoldDB" id="A0A285PEQ3"/>
<sequence length="505" mass="54608">MAEPVVLHLDSITKRFGSFAANDAISIELRRGEVIALLGENGAGKTTLMNILFGHYVPDEGEVYIEGRKIPHGKPKEAIAAGVGMVHQHFSLAKNLSVLENVMTGTEPLSSWRSETAKGKRKLKSLEEKFGLLVDTDARVGDLSVGEQQRVEILKALYNNARILILDEPTGVLTQQEAEGLFKTLRAMAKDGLSIIFISHKLHEVMSGADKVVVLRAGKVIAERNTDATSKEELAELMVGRQVERPVREASKPGDVVVQARDVALHAGSTARLTDITFDIRAGEALGIVGVSGNGQAALCDLVAGVAHADHGTFEINGREVSHMTPRDLSSMDVGRTPEDRNSQGAVGELTLWENAVLERINDRRFSKHGFLNKREGRSYCQDLIDRFDVRGGTPNSRISLLSGGNMQKLILGRSLSKHPVFLLAAQPTRGLDEGAIAAIHQDILEARKNGTAILLVSEDLDEVVSLSDRIMAIHGGRLSPAVDAKEVDSRQLGLMMAGEWGGLG</sequence>
<dbReference type="GO" id="GO:0005886">
    <property type="term" value="C:plasma membrane"/>
    <property type="evidence" value="ECO:0007669"/>
    <property type="project" value="UniProtKB-SubCell"/>
</dbReference>
<dbReference type="InterPro" id="IPR003593">
    <property type="entry name" value="AAA+_ATPase"/>
</dbReference>
<dbReference type="InterPro" id="IPR050107">
    <property type="entry name" value="ABC_carbohydrate_import_ATPase"/>
</dbReference>
<dbReference type="InterPro" id="IPR017871">
    <property type="entry name" value="ABC_transporter-like_CS"/>
</dbReference>
<dbReference type="SMART" id="SM00382">
    <property type="entry name" value="AAA"/>
    <property type="match status" value="1"/>
</dbReference>
<keyword evidence="10" id="KW-0472">Membrane</keyword>
<dbReference type="FunFam" id="3.40.50.300:FF:000127">
    <property type="entry name" value="Ribose import ATP-binding protein RbsA"/>
    <property type="match status" value="1"/>
</dbReference>
<organism evidence="12 13">
    <name type="scientific">Cohaesibacter gelatinilyticus</name>
    <dbReference type="NCBI Taxonomy" id="372072"/>
    <lineage>
        <taxon>Bacteria</taxon>
        <taxon>Pseudomonadati</taxon>
        <taxon>Pseudomonadota</taxon>
        <taxon>Alphaproteobacteria</taxon>
        <taxon>Hyphomicrobiales</taxon>
        <taxon>Cohaesibacteraceae</taxon>
    </lineage>
</organism>
<evidence type="ECO:0000256" key="3">
    <source>
        <dbReference type="ARBA" id="ARBA00022448"/>
    </source>
</evidence>
<dbReference type="Gene3D" id="3.40.50.300">
    <property type="entry name" value="P-loop containing nucleotide triphosphate hydrolases"/>
    <property type="match status" value="2"/>
</dbReference>
<keyword evidence="8 12" id="KW-0067">ATP-binding</keyword>
<evidence type="ECO:0000256" key="5">
    <source>
        <dbReference type="ARBA" id="ARBA00022597"/>
    </source>
</evidence>
<evidence type="ECO:0000256" key="4">
    <source>
        <dbReference type="ARBA" id="ARBA00022475"/>
    </source>
</evidence>
<keyword evidence="13" id="KW-1185">Reference proteome</keyword>
<protein>
    <submittedName>
        <fullName evidence="12">Nucleoside ABC transporter ATP-binding protein</fullName>
    </submittedName>
</protein>
<dbReference type="EMBL" id="OBEL01000004">
    <property type="protein sequence ID" value="SNZ20202.1"/>
    <property type="molecule type" value="Genomic_DNA"/>
</dbReference>
<dbReference type="GO" id="GO:0016887">
    <property type="term" value="F:ATP hydrolysis activity"/>
    <property type="evidence" value="ECO:0007669"/>
    <property type="project" value="InterPro"/>
</dbReference>
<dbReference type="PANTHER" id="PTHR43790">
    <property type="entry name" value="CARBOHYDRATE TRANSPORT ATP-BINDING PROTEIN MG119-RELATED"/>
    <property type="match status" value="1"/>
</dbReference>
<dbReference type="Proteomes" id="UP000219439">
    <property type="component" value="Unassembled WGS sequence"/>
</dbReference>